<evidence type="ECO:0000256" key="1">
    <source>
        <dbReference type="SAM" id="MobiDB-lite"/>
    </source>
</evidence>
<feature type="compositionally biased region" description="Basic and acidic residues" evidence="1">
    <location>
        <begin position="55"/>
        <end position="71"/>
    </location>
</feature>
<dbReference type="RefSeq" id="WP_092653919.1">
    <property type="nucleotide sequence ID" value="NZ_LT629732.1"/>
</dbReference>
<organism evidence="2 3">
    <name type="scientific">Actinopolymorpha singaporensis</name>
    <dbReference type="NCBI Taxonomy" id="117157"/>
    <lineage>
        <taxon>Bacteria</taxon>
        <taxon>Bacillati</taxon>
        <taxon>Actinomycetota</taxon>
        <taxon>Actinomycetes</taxon>
        <taxon>Propionibacteriales</taxon>
        <taxon>Actinopolymorphaceae</taxon>
        <taxon>Actinopolymorpha</taxon>
    </lineage>
</organism>
<reference evidence="2 3" key="1">
    <citation type="submission" date="2016-10" db="EMBL/GenBank/DDBJ databases">
        <authorList>
            <person name="de Groot N.N."/>
        </authorList>
    </citation>
    <scope>NUCLEOTIDE SEQUENCE [LARGE SCALE GENOMIC DNA]</scope>
    <source>
        <strain evidence="2 3">DSM 22024</strain>
    </source>
</reference>
<evidence type="ECO:0000313" key="2">
    <source>
        <dbReference type="EMBL" id="SDS47350.1"/>
    </source>
</evidence>
<dbReference type="Proteomes" id="UP000198983">
    <property type="component" value="Chromosome I"/>
</dbReference>
<proteinExistence type="predicted"/>
<dbReference type="OrthoDB" id="4871540at2"/>
<keyword evidence="3" id="KW-1185">Reference proteome</keyword>
<dbReference type="AlphaFoldDB" id="A0A1H1SH13"/>
<dbReference type="EMBL" id="LT629732">
    <property type="protein sequence ID" value="SDS47350.1"/>
    <property type="molecule type" value="Genomic_DNA"/>
</dbReference>
<evidence type="ECO:0000313" key="3">
    <source>
        <dbReference type="Proteomes" id="UP000198983"/>
    </source>
</evidence>
<sequence length="139" mass="14970">MNSSLSLHRTGGVAGFDDQLVVDADGSATLTSRGKEPFTCSVKSATMSRIAAAADRAEKAPRPRAHEEDTKKKRKLRTPTPDTIHLYLTVGEKQISYEDVKSADQSYRDLFDLMNDVMSSASSLRKGGDGATRSGSVCS</sequence>
<feature type="region of interest" description="Disordered" evidence="1">
    <location>
        <begin position="51"/>
        <end position="80"/>
    </location>
</feature>
<accession>A0A1H1SH13</accession>
<gene>
    <name evidence="2" type="ORF">SAMN04489717_2805</name>
</gene>
<name>A0A1H1SH13_9ACTN</name>
<protein>
    <submittedName>
        <fullName evidence="2">Uncharacterized protein</fullName>
    </submittedName>
</protein>